<accession>A0A0R1P7Y2</accession>
<evidence type="ECO:0000313" key="2">
    <source>
        <dbReference type="Proteomes" id="UP000051311"/>
    </source>
</evidence>
<protein>
    <submittedName>
        <fullName evidence="1">Uncharacterized protein</fullName>
    </submittedName>
</protein>
<comment type="caution">
    <text evidence="1">The sequence shown here is derived from an EMBL/GenBank/DDBJ whole genome shotgun (WGS) entry which is preliminary data.</text>
</comment>
<dbReference type="AlphaFoldDB" id="A0A0R1P7Y2"/>
<gene>
    <name evidence="1" type="ORF">FC37_GL000133</name>
</gene>
<dbReference type="EMBL" id="AZEL01000007">
    <property type="protein sequence ID" value="KRL24699.1"/>
    <property type="molecule type" value="Genomic_DNA"/>
</dbReference>
<evidence type="ECO:0000313" key="1">
    <source>
        <dbReference type="EMBL" id="KRL24699.1"/>
    </source>
</evidence>
<dbReference type="GeneID" id="78204162"/>
<dbReference type="Proteomes" id="UP000051311">
    <property type="component" value="Unassembled WGS sequence"/>
</dbReference>
<organism evidence="1 2">
    <name type="scientific">Lactobacillus gallinarum DSM 10532 = JCM 2011</name>
    <dbReference type="NCBI Taxonomy" id="1423748"/>
    <lineage>
        <taxon>Bacteria</taxon>
        <taxon>Bacillati</taxon>
        <taxon>Bacillota</taxon>
        <taxon>Bacilli</taxon>
        <taxon>Lactobacillales</taxon>
        <taxon>Lactobacillaceae</taxon>
        <taxon>Lactobacillus</taxon>
    </lineage>
</organism>
<name>A0A0R1P7Y2_9LACO</name>
<dbReference type="PATRIC" id="fig|1423748.3.peg.146"/>
<reference evidence="1 2" key="1">
    <citation type="journal article" date="2015" name="Genome Announc.">
        <title>Expanding the biotechnology potential of lactobacilli through comparative genomics of 213 strains and associated genera.</title>
        <authorList>
            <person name="Sun Z."/>
            <person name="Harris H.M."/>
            <person name="McCann A."/>
            <person name="Guo C."/>
            <person name="Argimon S."/>
            <person name="Zhang W."/>
            <person name="Yang X."/>
            <person name="Jeffery I.B."/>
            <person name="Cooney J.C."/>
            <person name="Kagawa T.F."/>
            <person name="Liu W."/>
            <person name="Song Y."/>
            <person name="Salvetti E."/>
            <person name="Wrobel A."/>
            <person name="Rasinkangas P."/>
            <person name="Parkhill J."/>
            <person name="Rea M.C."/>
            <person name="O'Sullivan O."/>
            <person name="Ritari J."/>
            <person name="Douillard F.P."/>
            <person name="Paul Ross R."/>
            <person name="Yang R."/>
            <person name="Briner A.E."/>
            <person name="Felis G.E."/>
            <person name="de Vos W.M."/>
            <person name="Barrangou R."/>
            <person name="Klaenhammer T.R."/>
            <person name="Caufield P.W."/>
            <person name="Cui Y."/>
            <person name="Zhang H."/>
            <person name="O'Toole P.W."/>
        </authorList>
    </citation>
    <scope>NUCLEOTIDE SEQUENCE [LARGE SCALE GENOMIC DNA]</scope>
    <source>
        <strain evidence="1 2">DSM 10532</strain>
    </source>
</reference>
<sequence>MTEGILDRSFYSRVENDCSEINVNDLVKLLHYHRIPVADFLRGFGTTSTDIEILQNRITTAYLNEDVVTLQDLYINTKFADVRMKKVVRILINRLNGVNNLDERDREFSYSFLNEDN</sequence>
<dbReference type="STRING" id="1423748.FC37_GL000133"/>
<dbReference type="RefSeq" id="WP_233187202.1">
    <property type="nucleotide sequence ID" value="NZ_AZEL01000007.1"/>
</dbReference>
<proteinExistence type="predicted"/>